<evidence type="ECO:0000313" key="2">
    <source>
        <dbReference type="Proteomes" id="UP000248326"/>
    </source>
</evidence>
<dbReference type="OrthoDB" id="71291at2"/>
<dbReference type="EMBL" id="QJSX01000001">
    <property type="protein sequence ID" value="PYE56351.1"/>
    <property type="molecule type" value="Genomic_DNA"/>
</dbReference>
<gene>
    <name evidence="1" type="ORF">DES52_101155</name>
</gene>
<reference evidence="1 2" key="1">
    <citation type="submission" date="2018-06" db="EMBL/GenBank/DDBJ databases">
        <title>Genomic Encyclopedia of Type Strains, Phase IV (KMG-IV): sequencing the most valuable type-strain genomes for metagenomic binning, comparative biology and taxonomic classification.</title>
        <authorList>
            <person name="Goeker M."/>
        </authorList>
    </citation>
    <scope>NUCLEOTIDE SEQUENCE [LARGE SCALE GENOMIC DNA]</scope>
    <source>
        <strain evidence="1 2">DSM 18048</strain>
    </source>
</reference>
<dbReference type="RefSeq" id="WP_110884854.1">
    <property type="nucleotide sequence ID" value="NZ_QJSX01000001.1"/>
</dbReference>
<accession>A0A318SBZ9</accession>
<name>A0A318SBZ9_9DEIO</name>
<dbReference type="Proteomes" id="UP000248326">
    <property type="component" value="Unassembled WGS sequence"/>
</dbReference>
<organism evidence="1 2">
    <name type="scientific">Deinococcus yavapaiensis KR-236</name>
    <dbReference type="NCBI Taxonomy" id="694435"/>
    <lineage>
        <taxon>Bacteria</taxon>
        <taxon>Thermotogati</taxon>
        <taxon>Deinococcota</taxon>
        <taxon>Deinococci</taxon>
        <taxon>Deinococcales</taxon>
        <taxon>Deinococcaceae</taxon>
        <taxon>Deinococcus</taxon>
    </lineage>
</organism>
<comment type="caution">
    <text evidence="1">The sequence shown here is derived from an EMBL/GenBank/DDBJ whole genome shotgun (WGS) entry which is preliminary data.</text>
</comment>
<protein>
    <recommendedName>
        <fullName evidence="3">Tetratricopeptide repeat protein</fullName>
    </recommendedName>
</protein>
<proteinExistence type="predicted"/>
<evidence type="ECO:0008006" key="3">
    <source>
        <dbReference type="Google" id="ProtNLM"/>
    </source>
</evidence>
<sequence length="171" mass="17519">MSAEIAHVVALVHAGKLREAARLLEQLPMSARVLVLRARVTKAPADALAARDLARLEGDAPALVAAAALLGELHLSAAEPRLALHALAEGLKVAEVTGEAADAYLLAVLALAQARVGSPSKAALTAEKALIRAALGSPARVLALRALGRHEEARRDAAEGGVGAEFFVAEA</sequence>
<evidence type="ECO:0000313" key="1">
    <source>
        <dbReference type="EMBL" id="PYE56351.1"/>
    </source>
</evidence>
<keyword evidence="2" id="KW-1185">Reference proteome</keyword>
<dbReference type="AlphaFoldDB" id="A0A318SBZ9"/>